<evidence type="ECO:0000256" key="1">
    <source>
        <dbReference type="SAM" id="MobiDB-lite"/>
    </source>
</evidence>
<sequence>MLQNSPPFGLGDGQQDSDYPFSHFSICADPVIDEQNAP</sequence>
<reference evidence="2 3" key="1">
    <citation type="journal article" date="2012" name="PLoS ONE">
        <title>Edwardsiella comparative phylogenomics reveal the new intra/inter-species taxonomic relationships, virulence evolution and niche adaptation mechanisms.</title>
        <authorList>
            <person name="Yang M."/>
            <person name="Lv Y."/>
            <person name="Xiao J."/>
            <person name="Wu H."/>
            <person name="Zheng H."/>
            <person name="Liu Q."/>
            <person name="Zhang Y."/>
            <person name="Wang Q."/>
        </authorList>
    </citation>
    <scope>NUCLEOTIDE SEQUENCE [LARGE SCALE GENOMIC DNA]</scope>
    <source>
        <strain evidence="3">080813</strain>
    </source>
</reference>
<dbReference type="AlphaFoldDB" id="A0A076LME0"/>
<dbReference type="EMBL" id="CP006664">
    <property type="protein sequence ID" value="AIJ09670.1"/>
    <property type="molecule type" value="Genomic_DNA"/>
</dbReference>
<proteinExistence type="predicted"/>
<evidence type="ECO:0000313" key="3">
    <source>
        <dbReference type="Proteomes" id="UP000028681"/>
    </source>
</evidence>
<dbReference type="HOGENOM" id="CLU_3327355_0_0_6"/>
<name>A0A076LME0_9GAMM</name>
<organism evidence="2 3">
    <name type="scientific">Edwardsiella anguillarum ET080813</name>
    <dbReference type="NCBI Taxonomy" id="667120"/>
    <lineage>
        <taxon>Bacteria</taxon>
        <taxon>Pseudomonadati</taxon>
        <taxon>Pseudomonadota</taxon>
        <taxon>Gammaproteobacteria</taxon>
        <taxon>Enterobacterales</taxon>
        <taxon>Hafniaceae</taxon>
        <taxon>Edwardsiella</taxon>
    </lineage>
</organism>
<feature type="region of interest" description="Disordered" evidence="1">
    <location>
        <begin position="1"/>
        <end position="22"/>
    </location>
</feature>
<protein>
    <submittedName>
        <fullName evidence="2">Uncharacterized protein</fullName>
    </submittedName>
</protein>
<dbReference type="Proteomes" id="UP000028681">
    <property type="component" value="Chromosome"/>
</dbReference>
<accession>A0A076LME0</accession>
<evidence type="ECO:0000313" key="2">
    <source>
        <dbReference type="EMBL" id="AIJ09670.1"/>
    </source>
</evidence>
<gene>
    <name evidence="2" type="ORF">ETEE_3245</name>
</gene>
<dbReference type="KEGG" id="ete:ETEE_3245"/>